<accession>A0ABW0YTX1</accession>
<dbReference type="Pfam" id="PF04149">
    <property type="entry name" value="DUF397"/>
    <property type="match status" value="1"/>
</dbReference>
<dbReference type="InterPro" id="IPR007278">
    <property type="entry name" value="DUF397"/>
</dbReference>
<evidence type="ECO:0000313" key="3">
    <source>
        <dbReference type="Proteomes" id="UP001596083"/>
    </source>
</evidence>
<evidence type="ECO:0000259" key="1">
    <source>
        <dbReference type="Pfam" id="PF04149"/>
    </source>
</evidence>
<gene>
    <name evidence="2" type="ORF">ACFP1Z_07450</name>
</gene>
<evidence type="ECO:0000313" key="2">
    <source>
        <dbReference type="EMBL" id="MFC5720005.1"/>
    </source>
</evidence>
<proteinExistence type="predicted"/>
<reference evidence="3" key="1">
    <citation type="journal article" date="2019" name="Int. J. Syst. Evol. Microbiol.">
        <title>The Global Catalogue of Microorganisms (GCM) 10K type strain sequencing project: providing services to taxonomists for standard genome sequencing and annotation.</title>
        <authorList>
            <consortium name="The Broad Institute Genomics Platform"/>
            <consortium name="The Broad Institute Genome Sequencing Center for Infectious Disease"/>
            <person name="Wu L."/>
            <person name="Ma J."/>
        </authorList>
    </citation>
    <scope>NUCLEOTIDE SEQUENCE [LARGE SCALE GENOMIC DNA]</scope>
    <source>
        <strain evidence="3">CGMCC 4.7304</strain>
    </source>
</reference>
<dbReference type="RefSeq" id="WP_390315114.1">
    <property type="nucleotide sequence ID" value="NZ_JBHSPB010000004.1"/>
</dbReference>
<dbReference type="EMBL" id="JBHSPB010000004">
    <property type="protein sequence ID" value="MFC5720005.1"/>
    <property type="molecule type" value="Genomic_DNA"/>
</dbReference>
<sequence>MKTREVVTEFRKASASQGGYQDCVEVAGTADGGRAIRDSKDPDGPILFFTPSEWAAFSDGMSKGEFDDL</sequence>
<protein>
    <submittedName>
        <fullName evidence="2">DUF397 domain-containing protein</fullName>
    </submittedName>
</protein>
<feature type="domain" description="DUF397" evidence="1">
    <location>
        <begin position="9"/>
        <end position="60"/>
    </location>
</feature>
<keyword evidence="3" id="KW-1185">Reference proteome</keyword>
<comment type="caution">
    <text evidence="2">The sequence shown here is derived from an EMBL/GenBank/DDBJ whole genome shotgun (WGS) entry which is preliminary data.</text>
</comment>
<name>A0ABW0YTX1_9ACTN</name>
<organism evidence="2 3">
    <name type="scientific">Streptomyces gamaensis</name>
    <dbReference type="NCBI Taxonomy" id="1763542"/>
    <lineage>
        <taxon>Bacteria</taxon>
        <taxon>Bacillati</taxon>
        <taxon>Actinomycetota</taxon>
        <taxon>Actinomycetes</taxon>
        <taxon>Kitasatosporales</taxon>
        <taxon>Streptomycetaceae</taxon>
        <taxon>Streptomyces</taxon>
    </lineage>
</organism>
<dbReference type="Proteomes" id="UP001596083">
    <property type="component" value="Unassembled WGS sequence"/>
</dbReference>